<evidence type="ECO:0000313" key="1">
    <source>
        <dbReference type="EMBL" id="MBI1625386.1"/>
    </source>
</evidence>
<organism evidence="1 2">
    <name type="scientific">Comamonas suwonensis</name>
    <dbReference type="NCBI Taxonomy" id="2606214"/>
    <lineage>
        <taxon>Bacteria</taxon>
        <taxon>Pseudomonadati</taxon>
        <taxon>Pseudomonadota</taxon>
        <taxon>Betaproteobacteria</taxon>
        <taxon>Burkholderiales</taxon>
        <taxon>Comamonadaceae</taxon>
        <taxon>Comamonas</taxon>
    </lineage>
</organism>
<protein>
    <submittedName>
        <fullName evidence="1">Uncharacterized protein</fullName>
    </submittedName>
</protein>
<sequence length="108" mass="11938">MDTSATADMQLRIKGVVTDCICRTTTTGHAQLEIKLAAPGQQLVRAIHTYPNKSPASHHAASHLARQLKGKQAELYATDPRFARQRLDCTAHHIAFEPSTPERKDIHS</sequence>
<name>A0A843B1S1_9BURK</name>
<accession>A0A843B1S1</accession>
<dbReference type="Proteomes" id="UP000530032">
    <property type="component" value="Unassembled WGS sequence"/>
</dbReference>
<dbReference type="RefSeq" id="WP_198460548.1">
    <property type="nucleotide sequence ID" value="NZ_JABBCQ020000010.1"/>
</dbReference>
<dbReference type="EMBL" id="JABBCQ020000010">
    <property type="protein sequence ID" value="MBI1625386.1"/>
    <property type="molecule type" value="Genomic_DNA"/>
</dbReference>
<keyword evidence="2" id="KW-1185">Reference proteome</keyword>
<gene>
    <name evidence="1" type="ORF">HF327_012855</name>
</gene>
<dbReference type="AlphaFoldDB" id="A0A843B1S1"/>
<comment type="caution">
    <text evidence="1">The sequence shown here is derived from an EMBL/GenBank/DDBJ whole genome shotgun (WGS) entry which is preliminary data.</text>
</comment>
<evidence type="ECO:0000313" key="2">
    <source>
        <dbReference type="Proteomes" id="UP000530032"/>
    </source>
</evidence>
<proteinExistence type="predicted"/>
<reference evidence="1" key="1">
    <citation type="submission" date="2020-12" db="EMBL/GenBank/DDBJ databases">
        <title>Comamonas sp. nov., isolated from stream water.</title>
        <authorList>
            <person name="Park K.-H."/>
        </authorList>
    </citation>
    <scope>NUCLEOTIDE SEQUENCE</scope>
    <source>
        <strain evidence="1">EJ-4</strain>
    </source>
</reference>